<feature type="transmembrane region" description="Helical" evidence="6">
    <location>
        <begin position="272"/>
        <end position="292"/>
    </location>
</feature>
<dbReference type="InterPro" id="IPR000620">
    <property type="entry name" value="EamA_dom"/>
</dbReference>
<comment type="similarity">
    <text evidence="2">Belongs to the EamA transporter family.</text>
</comment>
<keyword evidence="9" id="KW-1185">Reference proteome</keyword>
<dbReference type="AlphaFoldDB" id="A0A250L222"/>
<name>A0A250L222_9GAMM</name>
<feature type="transmembrane region" description="Helical" evidence="6">
    <location>
        <begin position="120"/>
        <end position="140"/>
    </location>
</feature>
<feature type="domain" description="EamA" evidence="7">
    <location>
        <begin position="151"/>
        <end position="289"/>
    </location>
</feature>
<feature type="transmembrane region" description="Helical" evidence="6">
    <location>
        <begin position="66"/>
        <end position="85"/>
    </location>
</feature>
<comment type="subcellular location">
    <subcellularLocation>
        <location evidence="1">Membrane</location>
        <topology evidence="1">Multi-pass membrane protein</topology>
    </subcellularLocation>
</comment>
<dbReference type="InterPro" id="IPR050638">
    <property type="entry name" value="AA-Vitamin_Transporters"/>
</dbReference>
<keyword evidence="3 6" id="KW-0812">Transmembrane</keyword>
<evidence type="ECO:0000256" key="4">
    <source>
        <dbReference type="ARBA" id="ARBA00022989"/>
    </source>
</evidence>
<gene>
    <name evidence="8" type="ORF">sS8_4489</name>
</gene>
<feature type="transmembrane region" description="Helical" evidence="6">
    <location>
        <begin position="246"/>
        <end position="266"/>
    </location>
</feature>
<dbReference type="EMBL" id="AP017928">
    <property type="protein sequence ID" value="BBA36419.1"/>
    <property type="molecule type" value="Genomic_DNA"/>
</dbReference>
<evidence type="ECO:0000313" key="9">
    <source>
        <dbReference type="Proteomes" id="UP000266313"/>
    </source>
</evidence>
<dbReference type="KEGG" id="mmai:sS8_4489"/>
<keyword evidence="4 6" id="KW-1133">Transmembrane helix</keyword>
<protein>
    <submittedName>
        <fullName evidence="8">Putative membrane protein</fullName>
    </submittedName>
</protein>
<dbReference type="OrthoDB" id="9812547at2"/>
<evidence type="ECO:0000259" key="7">
    <source>
        <dbReference type="Pfam" id="PF00892"/>
    </source>
</evidence>
<dbReference type="Pfam" id="PF00892">
    <property type="entry name" value="EamA"/>
    <property type="match status" value="2"/>
</dbReference>
<feature type="domain" description="EamA" evidence="7">
    <location>
        <begin position="7"/>
        <end position="137"/>
    </location>
</feature>
<feature type="transmembrane region" description="Helical" evidence="6">
    <location>
        <begin position="33"/>
        <end position="54"/>
    </location>
</feature>
<evidence type="ECO:0000256" key="6">
    <source>
        <dbReference type="SAM" id="Phobius"/>
    </source>
</evidence>
<evidence type="ECO:0000256" key="5">
    <source>
        <dbReference type="ARBA" id="ARBA00023136"/>
    </source>
</evidence>
<evidence type="ECO:0000256" key="2">
    <source>
        <dbReference type="ARBA" id="ARBA00007362"/>
    </source>
</evidence>
<dbReference type="Proteomes" id="UP000266313">
    <property type="component" value="Chromosome"/>
</dbReference>
<evidence type="ECO:0000256" key="1">
    <source>
        <dbReference type="ARBA" id="ARBA00004141"/>
    </source>
</evidence>
<feature type="transmembrane region" description="Helical" evidence="6">
    <location>
        <begin position="178"/>
        <end position="197"/>
    </location>
</feature>
<dbReference type="GO" id="GO:0016020">
    <property type="term" value="C:membrane"/>
    <property type="evidence" value="ECO:0007669"/>
    <property type="project" value="UniProtKB-SubCell"/>
</dbReference>
<dbReference type="SUPFAM" id="SSF103481">
    <property type="entry name" value="Multidrug resistance efflux transporter EmrE"/>
    <property type="match status" value="2"/>
</dbReference>
<organism evidence="8 9">
    <name type="scientific">Methylocaldum marinum</name>
    <dbReference type="NCBI Taxonomy" id="1432792"/>
    <lineage>
        <taxon>Bacteria</taxon>
        <taxon>Pseudomonadati</taxon>
        <taxon>Pseudomonadota</taxon>
        <taxon>Gammaproteobacteria</taxon>
        <taxon>Methylococcales</taxon>
        <taxon>Methylococcaceae</taxon>
        <taxon>Methylocaldum</taxon>
    </lineage>
</organism>
<dbReference type="RefSeq" id="WP_119631590.1">
    <property type="nucleotide sequence ID" value="NZ_AP017928.1"/>
</dbReference>
<reference evidence="8 9" key="1">
    <citation type="submission" date="2016-12" db="EMBL/GenBank/DDBJ databases">
        <title>Genome sequencing of Methylocaldum marinum.</title>
        <authorList>
            <person name="Takeuchi M."/>
            <person name="Kamagata Y."/>
            <person name="Hiraoka S."/>
            <person name="Oshima K."/>
            <person name="Hattori M."/>
            <person name="Iwasaki W."/>
        </authorList>
    </citation>
    <scope>NUCLEOTIDE SEQUENCE [LARGE SCALE GENOMIC DNA]</scope>
    <source>
        <strain evidence="8 9">S8</strain>
    </source>
</reference>
<accession>A0A250L222</accession>
<feature type="transmembrane region" description="Helical" evidence="6">
    <location>
        <begin position="7"/>
        <end position="27"/>
    </location>
</feature>
<dbReference type="InterPro" id="IPR037185">
    <property type="entry name" value="EmrE-like"/>
</dbReference>
<evidence type="ECO:0000313" key="8">
    <source>
        <dbReference type="EMBL" id="BBA36419.1"/>
    </source>
</evidence>
<feature type="transmembrane region" description="Helical" evidence="6">
    <location>
        <begin position="217"/>
        <end position="239"/>
    </location>
</feature>
<dbReference type="PANTHER" id="PTHR32322">
    <property type="entry name" value="INNER MEMBRANE TRANSPORTER"/>
    <property type="match status" value="1"/>
</dbReference>
<feature type="transmembrane region" description="Helical" evidence="6">
    <location>
        <begin position="146"/>
        <end position="166"/>
    </location>
</feature>
<keyword evidence="5 6" id="KW-0472">Membrane</keyword>
<feature type="transmembrane region" description="Helical" evidence="6">
    <location>
        <begin position="91"/>
        <end position="108"/>
    </location>
</feature>
<evidence type="ECO:0000256" key="3">
    <source>
        <dbReference type="ARBA" id="ARBA00022692"/>
    </source>
</evidence>
<sequence length="309" mass="32426">MKTKIWIALLAVYIVWGSTYLVIRFAVETLPPFLSGGLRFLVSGAILLIWRRAAGDAPPTLRQWRSAAIVGTLLLLGGNGLVSWAEQTVPSGIAALIIGAVPMFMVIADALRPNGGRPTAGVIAGLAIGFSGIYLLVGPSEFSDGLHLNVFGVTALLIAGFLWAIGSICGKTLDLPKSALMTTGAEMLTGGFALMAASAANGELKGFSFVQVSTDSWLALAYLIAFGSMIGFVAYAWLLQNAPIPLVATYAYVNPLVAVFLGNWFAQEPLTPRILAASAIIVGSVVFINSAGRSNRSKPPKKAMVTANE</sequence>
<dbReference type="PANTHER" id="PTHR32322:SF2">
    <property type="entry name" value="EAMA DOMAIN-CONTAINING PROTEIN"/>
    <property type="match status" value="1"/>
</dbReference>
<proteinExistence type="inferred from homology"/>